<name>X1LWY4_9ZZZZ</name>
<proteinExistence type="predicted"/>
<dbReference type="EMBL" id="BARV01006256">
    <property type="protein sequence ID" value="GAI10316.1"/>
    <property type="molecule type" value="Genomic_DNA"/>
</dbReference>
<sequence length="140" mass="15752">MSKKEYNETVTEFLRYIDKEIGQWIIYKDSPEIQKRVKKSIIAGLLKLPELQKTAVINKLIESKIFTISEMNQALEIPIEERNLIDVKELIETDLKPIPMLVTGGLIPKVEGYALIGGLTKEGKTLLSLQLGLNLISGTN</sequence>
<protein>
    <submittedName>
        <fullName evidence="1">Uncharacterized protein</fullName>
    </submittedName>
</protein>
<evidence type="ECO:0000313" key="1">
    <source>
        <dbReference type="EMBL" id="GAI10316.1"/>
    </source>
</evidence>
<gene>
    <name evidence="1" type="ORF">S06H3_12811</name>
</gene>
<feature type="non-terminal residue" evidence="1">
    <location>
        <position position="140"/>
    </location>
</feature>
<dbReference type="AlphaFoldDB" id="X1LWY4"/>
<accession>X1LWY4</accession>
<organism evidence="1">
    <name type="scientific">marine sediment metagenome</name>
    <dbReference type="NCBI Taxonomy" id="412755"/>
    <lineage>
        <taxon>unclassified sequences</taxon>
        <taxon>metagenomes</taxon>
        <taxon>ecological metagenomes</taxon>
    </lineage>
</organism>
<comment type="caution">
    <text evidence="1">The sequence shown here is derived from an EMBL/GenBank/DDBJ whole genome shotgun (WGS) entry which is preliminary data.</text>
</comment>
<reference evidence="1" key="1">
    <citation type="journal article" date="2014" name="Front. Microbiol.">
        <title>High frequency of phylogenetically diverse reductive dehalogenase-homologous genes in deep subseafloor sedimentary metagenomes.</title>
        <authorList>
            <person name="Kawai M."/>
            <person name="Futagami T."/>
            <person name="Toyoda A."/>
            <person name="Takaki Y."/>
            <person name="Nishi S."/>
            <person name="Hori S."/>
            <person name="Arai W."/>
            <person name="Tsubouchi T."/>
            <person name="Morono Y."/>
            <person name="Uchiyama I."/>
            <person name="Ito T."/>
            <person name="Fujiyama A."/>
            <person name="Inagaki F."/>
            <person name="Takami H."/>
        </authorList>
    </citation>
    <scope>NUCLEOTIDE SEQUENCE</scope>
    <source>
        <strain evidence="1">Expedition CK06-06</strain>
    </source>
</reference>